<dbReference type="EMBL" id="SHLC01000001">
    <property type="protein sequence ID" value="RZU64453.1"/>
    <property type="molecule type" value="Genomic_DNA"/>
</dbReference>
<dbReference type="OrthoDB" id="5524856at2"/>
<dbReference type="PANTHER" id="PTHR43190:SF3">
    <property type="entry name" value="N-ACETYL-D-GLUCOSAMINE KINASE"/>
    <property type="match status" value="1"/>
</dbReference>
<comment type="caution">
    <text evidence="2">The sequence shown here is derived from an EMBL/GenBank/DDBJ whole genome shotgun (WGS) entry which is preliminary data.</text>
</comment>
<dbReference type="SUPFAM" id="SSF53067">
    <property type="entry name" value="Actin-like ATPase domain"/>
    <property type="match status" value="2"/>
</dbReference>
<dbReference type="InterPro" id="IPR052519">
    <property type="entry name" value="Euk-type_GlcNAc_Kinase"/>
</dbReference>
<gene>
    <name evidence="2" type="ORF">EV379_0748</name>
</gene>
<dbReference type="AlphaFoldDB" id="A0A4Q8AKK5"/>
<accession>A0A4Q8AKK5</accession>
<dbReference type="RefSeq" id="WP_130504952.1">
    <property type="nucleotide sequence ID" value="NZ_SHLC01000001.1"/>
</dbReference>
<reference evidence="2 3" key="1">
    <citation type="submission" date="2019-02" db="EMBL/GenBank/DDBJ databases">
        <title>Sequencing the genomes of 1000 actinobacteria strains.</title>
        <authorList>
            <person name="Klenk H.-P."/>
        </authorList>
    </citation>
    <scope>NUCLEOTIDE SEQUENCE [LARGE SCALE GENOMIC DNA]</scope>
    <source>
        <strain evidence="2 3">DSM 18319</strain>
    </source>
</reference>
<keyword evidence="3" id="KW-1185">Reference proteome</keyword>
<evidence type="ECO:0000313" key="3">
    <source>
        <dbReference type="Proteomes" id="UP000291483"/>
    </source>
</evidence>
<dbReference type="Gene3D" id="3.30.420.40">
    <property type="match status" value="2"/>
</dbReference>
<organism evidence="2 3">
    <name type="scientific">Microterricola gilva</name>
    <dbReference type="NCBI Taxonomy" id="393267"/>
    <lineage>
        <taxon>Bacteria</taxon>
        <taxon>Bacillati</taxon>
        <taxon>Actinomycetota</taxon>
        <taxon>Actinomycetes</taxon>
        <taxon>Micrococcales</taxon>
        <taxon>Microbacteriaceae</taxon>
        <taxon>Microterricola</taxon>
    </lineage>
</organism>
<dbReference type="Proteomes" id="UP000291483">
    <property type="component" value="Unassembled WGS sequence"/>
</dbReference>
<dbReference type="InterPro" id="IPR043129">
    <property type="entry name" value="ATPase_NBD"/>
</dbReference>
<protein>
    <submittedName>
        <fullName evidence="2">N-acetylglucosamine kinase-like BadF-type ATPase</fullName>
    </submittedName>
</protein>
<dbReference type="PANTHER" id="PTHR43190">
    <property type="entry name" value="N-ACETYL-D-GLUCOSAMINE KINASE"/>
    <property type="match status" value="1"/>
</dbReference>
<sequence>MTRVLIAVDGGGSKTDAVALSADGEVLARASGPSSSPQNLGLGAAVDVLDTVVREAISAAGSPPEHVACYLSGLDLPEEIDDFTAAISGLDWARNTARPPVVDNDLFALLRVGTGEPNAVAVVCGTGINAIGVREDGATVRFPALGSISGDWGGGGHLGQEALWHAARAEDGRGQETVLRTAVPEALGLPTVRAVTEALHFGRLPGAALASLPPVVFAAADAGDKTALALLDRQIEEIVVMAVTALRRLRLLQSPVPVVLGGGVIAAGNARLLSGIRSGLAEAAPLARPEVVMARPVVGASLLVLDQIGADAAAHERVLATLA</sequence>
<keyword evidence="2" id="KW-0418">Kinase</keyword>
<evidence type="ECO:0000259" key="1">
    <source>
        <dbReference type="Pfam" id="PF01869"/>
    </source>
</evidence>
<dbReference type="InterPro" id="IPR002731">
    <property type="entry name" value="ATPase_BadF"/>
</dbReference>
<feature type="domain" description="ATPase BadF/BadG/BcrA/BcrD type" evidence="1">
    <location>
        <begin position="8"/>
        <end position="303"/>
    </location>
</feature>
<name>A0A4Q8AKK5_9MICO</name>
<proteinExistence type="predicted"/>
<keyword evidence="2" id="KW-0808">Transferase</keyword>
<dbReference type="GO" id="GO:0016301">
    <property type="term" value="F:kinase activity"/>
    <property type="evidence" value="ECO:0007669"/>
    <property type="project" value="UniProtKB-KW"/>
</dbReference>
<dbReference type="Pfam" id="PF01869">
    <property type="entry name" value="BcrAD_BadFG"/>
    <property type="match status" value="1"/>
</dbReference>
<evidence type="ECO:0000313" key="2">
    <source>
        <dbReference type="EMBL" id="RZU64453.1"/>
    </source>
</evidence>